<dbReference type="Pfam" id="PF07690">
    <property type="entry name" value="MFS_1"/>
    <property type="match status" value="1"/>
</dbReference>
<keyword evidence="3 7" id="KW-0812">Transmembrane</keyword>
<dbReference type="InterPro" id="IPR011701">
    <property type="entry name" value="MFS"/>
</dbReference>
<dbReference type="GO" id="GO:0042908">
    <property type="term" value="P:xenobiotic transport"/>
    <property type="evidence" value="ECO:0007669"/>
    <property type="project" value="UniProtKB-ARBA"/>
</dbReference>
<gene>
    <name evidence="9" type="ORF">TAPDE_005159</name>
</gene>
<evidence type="ECO:0000256" key="3">
    <source>
        <dbReference type="ARBA" id="ARBA00022692"/>
    </source>
</evidence>
<keyword evidence="10" id="KW-1185">Reference proteome</keyword>
<evidence type="ECO:0000256" key="7">
    <source>
        <dbReference type="SAM" id="Phobius"/>
    </source>
</evidence>
<dbReference type="eggNOG" id="KOG0255">
    <property type="taxonomic scope" value="Eukaryota"/>
</dbReference>
<keyword evidence="2" id="KW-0813">Transport</keyword>
<dbReference type="PANTHER" id="PTHR23502">
    <property type="entry name" value="MAJOR FACILITATOR SUPERFAMILY"/>
    <property type="match status" value="1"/>
</dbReference>
<organism evidence="9 10">
    <name type="scientific">Taphrina deformans (strain PYCC 5710 / ATCC 11124 / CBS 356.35 / IMI 108563 / JCM 9778 / NBRC 8474)</name>
    <name type="common">Peach leaf curl fungus</name>
    <name type="synonym">Lalaria deformans</name>
    <dbReference type="NCBI Taxonomy" id="1097556"/>
    <lineage>
        <taxon>Eukaryota</taxon>
        <taxon>Fungi</taxon>
        <taxon>Dikarya</taxon>
        <taxon>Ascomycota</taxon>
        <taxon>Taphrinomycotina</taxon>
        <taxon>Taphrinomycetes</taxon>
        <taxon>Taphrinales</taxon>
        <taxon>Taphrinaceae</taxon>
        <taxon>Taphrina</taxon>
    </lineage>
</organism>
<feature type="transmembrane region" description="Helical" evidence="7">
    <location>
        <begin position="195"/>
        <end position="215"/>
    </location>
</feature>
<evidence type="ECO:0000256" key="2">
    <source>
        <dbReference type="ARBA" id="ARBA00022448"/>
    </source>
</evidence>
<dbReference type="GO" id="GO:0005886">
    <property type="term" value="C:plasma membrane"/>
    <property type="evidence" value="ECO:0007669"/>
    <property type="project" value="TreeGrafter"/>
</dbReference>
<accession>R4XFM1</accession>
<feature type="transmembrane region" description="Helical" evidence="7">
    <location>
        <begin position="372"/>
        <end position="398"/>
    </location>
</feature>
<evidence type="ECO:0000256" key="6">
    <source>
        <dbReference type="ARBA" id="ARBA00038347"/>
    </source>
</evidence>
<keyword evidence="5 7" id="KW-0472">Membrane</keyword>
<dbReference type="EMBL" id="CAHR02000280">
    <property type="protein sequence ID" value="CCG84646.1"/>
    <property type="molecule type" value="Genomic_DNA"/>
</dbReference>
<dbReference type="GO" id="GO:0140115">
    <property type="term" value="P:export across plasma membrane"/>
    <property type="evidence" value="ECO:0007669"/>
    <property type="project" value="UniProtKB-ARBA"/>
</dbReference>
<comment type="subcellular location">
    <subcellularLocation>
        <location evidence="1">Membrane</location>
        <topology evidence="1">Multi-pass membrane protein</topology>
    </subcellularLocation>
</comment>
<feature type="transmembrane region" description="Helical" evidence="7">
    <location>
        <begin position="79"/>
        <end position="95"/>
    </location>
</feature>
<dbReference type="OrthoDB" id="3561359at2759"/>
<proteinExistence type="inferred from homology"/>
<dbReference type="InterPro" id="IPR005829">
    <property type="entry name" value="Sugar_transporter_CS"/>
</dbReference>
<dbReference type="CDD" id="cd17323">
    <property type="entry name" value="MFS_Tpo1_MDR_like"/>
    <property type="match status" value="1"/>
</dbReference>
<sequence>MNDKGLSPPMQEESKHNIVEYEGPDDHENPQNFSVVRKWFITIIIVNGSFCVAATSSIYTSTYKQMVLEFGTNREVATLGLSLFVLGLGTSPLFLAPLSEFYGRRPIYLVSFFFFFIWQIPCAFAKNIETMLIVRYLAGFSGAAFLSVAGGSVSDLFSGPKLTLPMAIFSCSPFLGPVFGPLIGDFINQYTTWRWTFRLTMIWTFLLWLCLFVLVPETYSPAVLANKAKRLRQTSGDLNYRAPIEVMDKSILRTILTNLRRPFILFVEPIVLLLNTWTSILLAILYLFFSAFPIVFEQEHNFQQSQVGMTFLGLGIGMGIAVCLVPIFSRVQRRIAAEKGDAPELALLPAMAGAILGPIGLFWFAFTTKSFWLVPILAGIPFGCATVLTFISVFTFLIRSYTPWAASAMASNSVERSLLAAVFREGLL</sequence>
<keyword evidence="4 7" id="KW-1133">Transmembrane helix</keyword>
<dbReference type="Proteomes" id="UP000013776">
    <property type="component" value="Unassembled WGS sequence"/>
</dbReference>
<comment type="caution">
    <text evidence="9">The sequence shown here is derived from an EMBL/GenBank/DDBJ whole genome shotgun (WGS) entry which is preliminary data.</text>
</comment>
<dbReference type="SUPFAM" id="SSF103473">
    <property type="entry name" value="MFS general substrate transporter"/>
    <property type="match status" value="1"/>
</dbReference>
<dbReference type="PANTHER" id="PTHR23502:SF7">
    <property type="entry name" value="DRUG_PROTON ANTIPORTER YHK8-RELATED"/>
    <property type="match status" value="1"/>
</dbReference>
<dbReference type="STRING" id="1097556.R4XFM1"/>
<feature type="domain" description="Major facilitator superfamily (MFS) profile" evidence="8">
    <location>
        <begin position="41"/>
        <end position="428"/>
    </location>
</feature>
<dbReference type="PROSITE" id="PS00216">
    <property type="entry name" value="SUGAR_TRANSPORT_1"/>
    <property type="match status" value="1"/>
</dbReference>
<feature type="transmembrane region" description="Helical" evidence="7">
    <location>
        <begin position="345"/>
        <end position="366"/>
    </location>
</feature>
<evidence type="ECO:0000256" key="4">
    <source>
        <dbReference type="ARBA" id="ARBA00022989"/>
    </source>
</evidence>
<protein>
    <recommendedName>
        <fullName evidence="8">Major facilitator superfamily (MFS) profile domain-containing protein</fullName>
    </recommendedName>
</protein>
<dbReference type="AlphaFoldDB" id="R4XFM1"/>
<comment type="similarity">
    <text evidence="6">Belongs to the major facilitator superfamily. CAR1 family.</text>
</comment>
<evidence type="ECO:0000313" key="10">
    <source>
        <dbReference type="Proteomes" id="UP000013776"/>
    </source>
</evidence>
<evidence type="ECO:0000259" key="8">
    <source>
        <dbReference type="PROSITE" id="PS50850"/>
    </source>
</evidence>
<feature type="transmembrane region" description="Helical" evidence="7">
    <location>
        <begin position="107"/>
        <end position="126"/>
    </location>
</feature>
<dbReference type="InterPro" id="IPR020846">
    <property type="entry name" value="MFS_dom"/>
</dbReference>
<dbReference type="Gene3D" id="1.20.1250.20">
    <property type="entry name" value="MFS general substrate transporter like domains"/>
    <property type="match status" value="1"/>
</dbReference>
<feature type="transmembrane region" description="Helical" evidence="7">
    <location>
        <begin position="39"/>
        <end position="59"/>
    </location>
</feature>
<dbReference type="InterPro" id="IPR036259">
    <property type="entry name" value="MFS_trans_sf"/>
</dbReference>
<feature type="transmembrane region" description="Helical" evidence="7">
    <location>
        <begin position="132"/>
        <end position="150"/>
    </location>
</feature>
<dbReference type="PROSITE" id="PS50850">
    <property type="entry name" value="MFS"/>
    <property type="match status" value="1"/>
</dbReference>
<feature type="transmembrane region" description="Helical" evidence="7">
    <location>
        <begin position="309"/>
        <end position="329"/>
    </location>
</feature>
<reference evidence="9 10" key="1">
    <citation type="journal article" date="2013" name="MBio">
        <title>Genome sequencing of the plant pathogen Taphrina deformans, the causal agent of peach leaf curl.</title>
        <authorList>
            <person name="Cisse O.H."/>
            <person name="Almeida J.M.G.C.F."/>
            <person name="Fonseca A."/>
            <person name="Kumar A.A."/>
            <person name="Salojaervi J."/>
            <person name="Overmyer K."/>
            <person name="Hauser P.M."/>
            <person name="Pagni M."/>
        </authorList>
    </citation>
    <scope>NUCLEOTIDE SEQUENCE [LARGE SCALE GENOMIC DNA]</scope>
    <source>
        <strain evidence="10">PYCC 5710 / ATCC 11124 / CBS 356.35 / IMI 108563 / JCM 9778 / NBRC 8474</strain>
    </source>
</reference>
<name>R4XFM1_TAPDE</name>
<evidence type="ECO:0000256" key="5">
    <source>
        <dbReference type="ARBA" id="ARBA00023136"/>
    </source>
</evidence>
<dbReference type="GO" id="GO:0022857">
    <property type="term" value="F:transmembrane transporter activity"/>
    <property type="evidence" value="ECO:0007669"/>
    <property type="project" value="InterPro"/>
</dbReference>
<dbReference type="FunFam" id="1.20.1250.20:FF:000082">
    <property type="entry name" value="MFS multidrug transporter, putative"/>
    <property type="match status" value="1"/>
</dbReference>
<evidence type="ECO:0000256" key="1">
    <source>
        <dbReference type="ARBA" id="ARBA00004141"/>
    </source>
</evidence>
<evidence type="ECO:0000313" key="9">
    <source>
        <dbReference type="EMBL" id="CCG84646.1"/>
    </source>
</evidence>
<dbReference type="VEuPathDB" id="FungiDB:TAPDE_005159"/>
<feature type="transmembrane region" description="Helical" evidence="7">
    <location>
        <begin position="263"/>
        <end position="289"/>
    </location>
</feature>